<dbReference type="Gene3D" id="3.90.870.10">
    <property type="entry name" value="DHBP synthase"/>
    <property type="match status" value="1"/>
</dbReference>
<dbReference type="EMBL" id="JAWXYB010000018">
    <property type="protein sequence ID" value="MDX5929992.1"/>
    <property type="molecule type" value="Genomic_DNA"/>
</dbReference>
<feature type="binding site" evidence="14">
    <location>
        <position position="118"/>
    </location>
    <ligand>
        <name>ATP</name>
        <dbReference type="ChEBI" id="CHEBI:30616"/>
    </ligand>
</feature>
<dbReference type="InterPro" id="IPR006070">
    <property type="entry name" value="Sua5-like_dom"/>
</dbReference>
<dbReference type="PANTHER" id="PTHR17490">
    <property type="entry name" value="SUA5"/>
    <property type="match status" value="1"/>
</dbReference>
<feature type="binding site" evidence="14">
    <location>
        <position position="58"/>
    </location>
    <ligand>
        <name>ATP</name>
        <dbReference type="ChEBI" id="CHEBI:30616"/>
    </ligand>
</feature>
<evidence type="ECO:0000256" key="1">
    <source>
        <dbReference type="ARBA" id="ARBA00004496"/>
    </source>
</evidence>
<organism evidence="16 17">
    <name type="scientific">Acidiphilium acidophilum</name>
    <name type="common">Thiobacillus acidophilus</name>
    <dbReference type="NCBI Taxonomy" id="76588"/>
    <lineage>
        <taxon>Bacteria</taxon>
        <taxon>Pseudomonadati</taxon>
        <taxon>Pseudomonadota</taxon>
        <taxon>Alphaproteobacteria</taxon>
        <taxon>Acetobacterales</taxon>
        <taxon>Acidocellaceae</taxon>
        <taxon>Acidiphilium</taxon>
    </lineage>
</organism>
<dbReference type="PROSITE" id="PS51163">
    <property type="entry name" value="YRDC"/>
    <property type="match status" value="1"/>
</dbReference>
<evidence type="ECO:0000256" key="4">
    <source>
        <dbReference type="ARBA" id="ARBA00015492"/>
    </source>
</evidence>
<keyword evidence="9 13" id="KW-0547">Nucleotide-binding</keyword>
<dbReference type="GO" id="GO:0003725">
    <property type="term" value="F:double-stranded RNA binding"/>
    <property type="evidence" value="ECO:0007669"/>
    <property type="project" value="UniProtKB-UniRule"/>
</dbReference>
<feature type="binding site" evidence="14">
    <location>
        <position position="138"/>
    </location>
    <ligand>
        <name>L-threonine</name>
        <dbReference type="ChEBI" id="CHEBI:57926"/>
    </ligand>
</feature>
<evidence type="ECO:0000256" key="10">
    <source>
        <dbReference type="ARBA" id="ARBA00022840"/>
    </source>
</evidence>
<dbReference type="SUPFAM" id="SSF55821">
    <property type="entry name" value="YrdC/RibB"/>
    <property type="match status" value="1"/>
</dbReference>
<evidence type="ECO:0000256" key="6">
    <source>
        <dbReference type="ARBA" id="ARBA00022679"/>
    </source>
</evidence>
<feature type="binding site" evidence="14">
    <location>
        <position position="54"/>
    </location>
    <ligand>
        <name>ATP</name>
        <dbReference type="ChEBI" id="CHEBI:30616"/>
    </ligand>
</feature>
<keyword evidence="6 13" id="KW-0808">Transferase</keyword>
<evidence type="ECO:0000313" key="16">
    <source>
        <dbReference type="EMBL" id="MDX5929992.1"/>
    </source>
</evidence>
<dbReference type="GO" id="GO:0061710">
    <property type="term" value="F:L-threonylcarbamoyladenylate synthase"/>
    <property type="evidence" value="ECO:0007669"/>
    <property type="project" value="UniProtKB-EC"/>
</dbReference>
<comment type="catalytic activity">
    <reaction evidence="12 13">
        <text>L-threonine + hydrogencarbonate + ATP = L-threonylcarbamoyladenylate + diphosphate + H2O</text>
        <dbReference type="Rhea" id="RHEA:36407"/>
        <dbReference type="ChEBI" id="CHEBI:15377"/>
        <dbReference type="ChEBI" id="CHEBI:17544"/>
        <dbReference type="ChEBI" id="CHEBI:30616"/>
        <dbReference type="ChEBI" id="CHEBI:33019"/>
        <dbReference type="ChEBI" id="CHEBI:57926"/>
        <dbReference type="ChEBI" id="CHEBI:73682"/>
        <dbReference type="EC" id="2.7.7.87"/>
    </reaction>
</comment>
<evidence type="ECO:0000256" key="8">
    <source>
        <dbReference type="ARBA" id="ARBA00022695"/>
    </source>
</evidence>
<dbReference type="InterPro" id="IPR010923">
    <property type="entry name" value="T(6)A37_SUA5"/>
</dbReference>
<evidence type="ECO:0000313" key="17">
    <source>
        <dbReference type="Proteomes" id="UP001279553"/>
    </source>
</evidence>
<dbReference type="InterPro" id="IPR005145">
    <property type="entry name" value="Sua5_C"/>
</dbReference>
<dbReference type="GO" id="GO:0008033">
    <property type="term" value="P:tRNA processing"/>
    <property type="evidence" value="ECO:0007669"/>
    <property type="project" value="UniProtKB-KW"/>
</dbReference>
<feature type="binding site" evidence="14">
    <location>
        <position position="114"/>
    </location>
    <ligand>
        <name>ATP</name>
        <dbReference type="ChEBI" id="CHEBI:30616"/>
    </ligand>
</feature>
<feature type="binding site" evidence="14">
    <location>
        <position position="148"/>
    </location>
    <ligand>
        <name>ATP</name>
        <dbReference type="ChEBI" id="CHEBI:30616"/>
    </ligand>
</feature>
<dbReference type="EC" id="2.7.7.87" evidence="3 13"/>
<evidence type="ECO:0000256" key="11">
    <source>
        <dbReference type="ARBA" id="ARBA00029774"/>
    </source>
</evidence>
<comment type="caution">
    <text evidence="16">The sequence shown here is derived from an EMBL/GenBank/DDBJ whole genome shotgun (WGS) entry which is preliminary data.</text>
</comment>
<dbReference type="GO" id="GO:0005737">
    <property type="term" value="C:cytoplasm"/>
    <property type="evidence" value="ECO:0007669"/>
    <property type="project" value="UniProtKB-SubCell"/>
</dbReference>
<feature type="binding site" evidence="14">
    <location>
        <position position="178"/>
    </location>
    <ligand>
        <name>L-threonine</name>
        <dbReference type="ChEBI" id="CHEBI:57926"/>
    </ligand>
</feature>
<evidence type="ECO:0000256" key="13">
    <source>
        <dbReference type="PIRNR" id="PIRNR004930"/>
    </source>
</evidence>
<feature type="binding site" evidence="14">
    <location>
        <position position="63"/>
    </location>
    <ligand>
        <name>ATP</name>
        <dbReference type="ChEBI" id="CHEBI:30616"/>
    </ligand>
</feature>
<comment type="function">
    <text evidence="13">Required for the formation of a threonylcarbamoyl group on adenosine at position 37 (t(6)A37) in tRNAs that read codons beginning with adenine.</text>
</comment>
<feature type="binding site" evidence="14">
    <location>
        <position position="227"/>
    </location>
    <ligand>
        <name>ATP</name>
        <dbReference type="ChEBI" id="CHEBI:30616"/>
    </ligand>
</feature>
<keyword evidence="8 13" id="KW-0548">Nucleotidyltransferase</keyword>
<evidence type="ECO:0000256" key="2">
    <source>
        <dbReference type="ARBA" id="ARBA00007663"/>
    </source>
</evidence>
<gene>
    <name evidence="16" type="ORF">SIL87_04335</name>
</gene>
<dbReference type="Pfam" id="PF03481">
    <property type="entry name" value="Sua5_C"/>
    <property type="match status" value="1"/>
</dbReference>
<feature type="binding site" evidence="14">
    <location>
        <position position="140"/>
    </location>
    <ligand>
        <name>ATP</name>
        <dbReference type="ChEBI" id="CHEBI:30616"/>
    </ligand>
</feature>
<feature type="binding site" evidence="14">
    <location>
        <position position="192"/>
    </location>
    <ligand>
        <name>ATP</name>
        <dbReference type="ChEBI" id="CHEBI:30616"/>
    </ligand>
</feature>
<sequence>MTLRLRDDAEGIAQAASLLCNGQLVAFATETVYGLGADARNAQAVAAIYTAKGRPRFNPLICHFADGAEAFAHVTPDERAAALAAVFWPGPLTLVLPRRADSTIATLAGAGLPTVAVRVPAHETARALLRAAGVPIAAPSANGSGRLSPTTASHVLADLEGRIAAVIDSGAARVGLESTILDLSGARPRMLRPGGIAIEELIAVIGDIEIIGADEAVIAPGMMVSHYAPRQTVRLDARAPTSSEAWLGFGPDGVTGALMINLSEAGDLTEAAASLFDALHALEARATAQGLTGIAVAPIPCHGLGVAINDRLARAAAPR</sequence>
<protein>
    <recommendedName>
        <fullName evidence="4 13">Threonylcarbamoyl-AMP synthase</fullName>
        <shortName evidence="13">TC-AMP synthase</shortName>
        <ecNumber evidence="3 13">2.7.7.87</ecNumber>
    </recommendedName>
    <alternativeName>
        <fullName evidence="11 13">L-threonylcarbamoyladenylate synthase</fullName>
    </alternativeName>
</protein>
<dbReference type="Pfam" id="PF01300">
    <property type="entry name" value="Sua5_yciO_yrdC"/>
    <property type="match status" value="1"/>
</dbReference>
<keyword evidence="17" id="KW-1185">Reference proteome</keyword>
<dbReference type="InterPro" id="IPR050156">
    <property type="entry name" value="TC-AMP_synthase_SUA5"/>
</dbReference>
<feature type="domain" description="YrdC-like" evidence="15">
    <location>
        <begin position="9"/>
        <end position="196"/>
    </location>
</feature>
<dbReference type="InterPro" id="IPR017945">
    <property type="entry name" value="DHBP_synth_RibB-like_a/b_dom"/>
</dbReference>
<evidence type="ECO:0000256" key="9">
    <source>
        <dbReference type="ARBA" id="ARBA00022741"/>
    </source>
</evidence>
<evidence type="ECO:0000259" key="15">
    <source>
        <dbReference type="PROSITE" id="PS51163"/>
    </source>
</evidence>
<comment type="similarity">
    <text evidence="2 13">Belongs to the SUA5 family.</text>
</comment>
<evidence type="ECO:0000256" key="12">
    <source>
        <dbReference type="ARBA" id="ARBA00048366"/>
    </source>
</evidence>
<dbReference type="RefSeq" id="WP_319612966.1">
    <property type="nucleotide sequence ID" value="NZ_JAWXYB010000018.1"/>
</dbReference>
<dbReference type="GO" id="GO:0005524">
    <property type="term" value="F:ATP binding"/>
    <property type="evidence" value="ECO:0007669"/>
    <property type="project" value="UniProtKB-UniRule"/>
</dbReference>
<dbReference type="GO" id="GO:0006450">
    <property type="term" value="P:regulation of translational fidelity"/>
    <property type="evidence" value="ECO:0007669"/>
    <property type="project" value="TreeGrafter"/>
</dbReference>
<reference evidence="16 17" key="1">
    <citation type="submission" date="2023-11" db="EMBL/GenBank/DDBJ databases">
        <title>MicrobeMod: A computational toolkit for identifying prokaryotic methylation and restriction-modification with nanopore sequencing.</title>
        <authorList>
            <person name="Crits-Christoph A."/>
            <person name="Kang S.C."/>
            <person name="Lee H."/>
            <person name="Ostrov N."/>
        </authorList>
    </citation>
    <scope>NUCLEOTIDE SEQUENCE [LARGE SCALE GENOMIC DNA]</scope>
    <source>
        <strain evidence="16 17">DSMZ 700</strain>
    </source>
</reference>
<evidence type="ECO:0000256" key="3">
    <source>
        <dbReference type="ARBA" id="ARBA00012584"/>
    </source>
</evidence>
<dbReference type="GO" id="GO:0000049">
    <property type="term" value="F:tRNA binding"/>
    <property type="evidence" value="ECO:0007669"/>
    <property type="project" value="TreeGrafter"/>
</dbReference>
<evidence type="ECO:0000256" key="14">
    <source>
        <dbReference type="PIRSR" id="PIRSR004930-1"/>
    </source>
</evidence>
<keyword evidence="5 13" id="KW-0963">Cytoplasm</keyword>
<evidence type="ECO:0000256" key="7">
    <source>
        <dbReference type="ARBA" id="ARBA00022694"/>
    </source>
</evidence>
<keyword evidence="10 13" id="KW-0067">ATP-binding</keyword>
<keyword evidence="7 13" id="KW-0819">tRNA processing</keyword>
<dbReference type="Proteomes" id="UP001279553">
    <property type="component" value="Unassembled WGS sequence"/>
</dbReference>
<dbReference type="AlphaFoldDB" id="A0AAW9DNQ4"/>
<accession>A0AAW9DNQ4</accession>
<evidence type="ECO:0000256" key="5">
    <source>
        <dbReference type="ARBA" id="ARBA00022490"/>
    </source>
</evidence>
<dbReference type="NCBIfam" id="TIGR00057">
    <property type="entry name" value="L-threonylcarbamoyladenylate synthase"/>
    <property type="match status" value="1"/>
</dbReference>
<dbReference type="InterPro" id="IPR038385">
    <property type="entry name" value="Sua5/YwlC_C"/>
</dbReference>
<feature type="binding site" evidence="14">
    <location>
        <position position="31"/>
    </location>
    <ligand>
        <name>L-threonine</name>
        <dbReference type="ChEBI" id="CHEBI:57926"/>
    </ligand>
</feature>
<comment type="subcellular location">
    <subcellularLocation>
        <location evidence="1 13">Cytoplasm</location>
    </subcellularLocation>
</comment>
<dbReference type="PIRSF" id="PIRSF004930">
    <property type="entry name" value="Tln_factor_SUA5"/>
    <property type="match status" value="1"/>
</dbReference>
<proteinExistence type="inferred from homology"/>
<name>A0AAW9DNQ4_ACIAO</name>
<dbReference type="PANTHER" id="PTHR17490:SF16">
    <property type="entry name" value="THREONYLCARBAMOYL-AMP SYNTHASE"/>
    <property type="match status" value="1"/>
</dbReference>
<dbReference type="Gene3D" id="3.40.50.11030">
    <property type="entry name" value="Threonylcarbamoyl-AMP synthase, C-terminal domain"/>
    <property type="match status" value="1"/>
</dbReference>